<reference evidence="1" key="1">
    <citation type="journal article" date="2019" name="Sci. Rep.">
        <title>Draft genome of Tanacetum cinerariifolium, the natural source of mosquito coil.</title>
        <authorList>
            <person name="Yamashiro T."/>
            <person name="Shiraishi A."/>
            <person name="Satake H."/>
            <person name="Nakayama K."/>
        </authorList>
    </citation>
    <scope>NUCLEOTIDE SEQUENCE</scope>
</reference>
<accession>A0A699IHA6</accession>
<sequence>MSSTEPEYIVVSEAAKTTYWMKKFIEELGVVPSTENPVKVYCDNLEVIKVHTDDNVVDPLTKALPCDKLKFHTNGI</sequence>
<dbReference type="CDD" id="cd09272">
    <property type="entry name" value="RNase_HI_RT_Ty1"/>
    <property type="match status" value="1"/>
</dbReference>
<evidence type="ECO:0008006" key="2">
    <source>
        <dbReference type="Google" id="ProtNLM"/>
    </source>
</evidence>
<name>A0A699IHA6_TANCI</name>
<evidence type="ECO:0000313" key="1">
    <source>
        <dbReference type="EMBL" id="GEZ47508.1"/>
    </source>
</evidence>
<organism evidence="1">
    <name type="scientific">Tanacetum cinerariifolium</name>
    <name type="common">Dalmatian daisy</name>
    <name type="synonym">Chrysanthemum cinerariifolium</name>
    <dbReference type="NCBI Taxonomy" id="118510"/>
    <lineage>
        <taxon>Eukaryota</taxon>
        <taxon>Viridiplantae</taxon>
        <taxon>Streptophyta</taxon>
        <taxon>Embryophyta</taxon>
        <taxon>Tracheophyta</taxon>
        <taxon>Spermatophyta</taxon>
        <taxon>Magnoliopsida</taxon>
        <taxon>eudicotyledons</taxon>
        <taxon>Gunneridae</taxon>
        <taxon>Pentapetalae</taxon>
        <taxon>asterids</taxon>
        <taxon>campanulids</taxon>
        <taxon>Asterales</taxon>
        <taxon>Asteraceae</taxon>
        <taxon>Asteroideae</taxon>
        <taxon>Anthemideae</taxon>
        <taxon>Anthemidinae</taxon>
        <taxon>Tanacetum</taxon>
    </lineage>
</organism>
<dbReference type="AlphaFoldDB" id="A0A699IHA6"/>
<feature type="non-terminal residue" evidence="1">
    <location>
        <position position="76"/>
    </location>
</feature>
<gene>
    <name evidence="1" type="ORF">Tci_519481</name>
</gene>
<comment type="caution">
    <text evidence="1">The sequence shown here is derived from an EMBL/GenBank/DDBJ whole genome shotgun (WGS) entry which is preliminary data.</text>
</comment>
<dbReference type="EMBL" id="BKCJ010283361">
    <property type="protein sequence ID" value="GEZ47508.1"/>
    <property type="molecule type" value="Genomic_DNA"/>
</dbReference>
<proteinExistence type="predicted"/>
<protein>
    <recommendedName>
        <fullName evidence="2">Retrovirus-related Pol polyprotein from transposon TNT 1-94</fullName>
    </recommendedName>
</protein>